<evidence type="ECO:0000256" key="3">
    <source>
        <dbReference type="ARBA" id="ARBA00011262"/>
    </source>
</evidence>
<dbReference type="EMBL" id="SLWY01000012">
    <property type="protein sequence ID" value="TCO80797.1"/>
    <property type="molecule type" value="Genomic_DNA"/>
</dbReference>
<comment type="subcellular location">
    <subcellularLocation>
        <location evidence="1">Cell inner membrane</location>
        <topology evidence="1">Multi-pass membrane protein</topology>
    </subcellularLocation>
</comment>
<comment type="caution">
    <text evidence="13">The sequence shown here is derived from an EMBL/GenBank/DDBJ whole genome shotgun (WGS) entry which is preliminary data.</text>
</comment>
<evidence type="ECO:0000256" key="2">
    <source>
        <dbReference type="ARBA" id="ARBA00007942"/>
    </source>
</evidence>
<keyword evidence="4" id="KW-0813">Transport</keyword>
<evidence type="ECO:0000256" key="1">
    <source>
        <dbReference type="ARBA" id="ARBA00004429"/>
    </source>
</evidence>
<accession>A0A4R2L698</accession>
<evidence type="ECO:0000256" key="10">
    <source>
        <dbReference type="ARBA" id="ARBA00025439"/>
    </source>
</evidence>
<feature type="transmembrane region" description="Helical" evidence="12">
    <location>
        <begin position="72"/>
        <end position="103"/>
    </location>
</feature>
<evidence type="ECO:0000256" key="8">
    <source>
        <dbReference type="ARBA" id="ARBA00022989"/>
    </source>
</evidence>
<keyword evidence="9 12" id="KW-0472">Membrane</keyword>
<evidence type="ECO:0000256" key="11">
    <source>
        <dbReference type="ARBA" id="ARBA00039381"/>
    </source>
</evidence>
<keyword evidence="14" id="KW-1185">Reference proteome</keyword>
<proteinExistence type="inferred from homology"/>
<evidence type="ECO:0000256" key="9">
    <source>
        <dbReference type="ARBA" id="ARBA00023136"/>
    </source>
</evidence>
<sequence>MLNDVKTDTPRYTVADRAPRSFRALCLRWETLLALLLLATVFVNSTLSPFFLDPYNLADSTFNFSEKALLALGLTLIICAGEIDISVAAIMALASVCMGLLSLAGFGTPVLVLAGLAVGLACGALNGFIVTGFGVPSVVVTIGTLSLFRGLTNVILGDGAITQYPAGFGELGQGYVFGIIPIEFIVFLVLAAAFAFGLHRTRFGRNLYAIGNNAIAARYAGIPVQRYRMALFMLSGLMAGLAAVLLTSRVGSTRPNIASGWELEAITMVVLGGVSINGGSGSVGGVVLAILLLGMVTFGMSLLNVPGIIMTIFTGLLLIGAIAAPILIARVSGQRRRV</sequence>
<dbReference type="InterPro" id="IPR001851">
    <property type="entry name" value="ABC_transp_permease"/>
</dbReference>
<evidence type="ECO:0000256" key="5">
    <source>
        <dbReference type="ARBA" id="ARBA00022475"/>
    </source>
</evidence>
<comment type="similarity">
    <text evidence="2">Belongs to the binding-protein-dependent transport system permease family. AraH/RbsC subfamily.</text>
</comment>
<dbReference type="GO" id="GO:0005886">
    <property type="term" value="C:plasma membrane"/>
    <property type="evidence" value="ECO:0007669"/>
    <property type="project" value="UniProtKB-SubCell"/>
</dbReference>
<evidence type="ECO:0000256" key="6">
    <source>
        <dbReference type="ARBA" id="ARBA00022519"/>
    </source>
</evidence>
<evidence type="ECO:0000256" key="7">
    <source>
        <dbReference type="ARBA" id="ARBA00022692"/>
    </source>
</evidence>
<feature type="transmembrane region" description="Helical" evidence="12">
    <location>
        <begin position="32"/>
        <end position="52"/>
    </location>
</feature>
<dbReference type="AlphaFoldDB" id="A0A4R2L698"/>
<dbReference type="PANTHER" id="PTHR32196">
    <property type="entry name" value="ABC TRANSPORTER PERMEASE PROTEIN YPHD-RELATED-RELATED"/>
    <property type="match status" value="1"/>
</dbReference>
<protein>
    <recommendedName>
        <fullName evidence="11">Autoinducer 2 import system permease protein LsrD</fullName>
    </recommendedName>
</protein>
<feature type="transmembrane region" description="Helical" evidence="12">
    <location>
        <begin position="308"/>
        <end position="329"/>
    </location>
</feature>
<name>A0A4R2L698_9GAMM</name>
<dbReference type="Pfam" id="PF02653">
    <property type="entry name" value="BPD_transp_2"/>
    <property type="match status" value="1"/>
</dbReference>
<dbReference type="CDD" id="cd06579">
    <property type="entry name" value="TM_PBP1_transp_AraH_like"/>
    <property type="match status" value="1"/>
</dbReference>
<feature type="transmembrane region" description="Helical" evidence="12">
    <location>
        <begin position="175"/>
        <end position="198"/>
    </location>
</feature>
<keyword evidence="8 12" id="KW-1133">Transmembrane helix</keyword>
<evidence type="ECO:0000313" key="13">
    <source>
        <dbReference type="EMBL" id="TCO80797.1"/>
    </source>
</evidence>
<dbReference type="Proteomes" id="UP000295765">
    <property type="component" value="Unassembled WGS sequence"/>
</dbReference>
<evidence type="ECO:0000256" key="4">
    <source>
        <dbReference type="ARBA" id="ARBA00022448"/>
    </source>
</evidence>
<dbReference type="RefSeq" id="WP_132543081.1">
    <property type="nucleotide sequence ID" value="NZ_SLWY01000012.1"/>
</dbReference>
<reference evidence="13 14" key="1">
    <citation type="submission" date="2019-03" db="EMBL/GenBank/DDBJ databases">
        <title>Genomic Encyclopedia of Type Strains, Phase IV (KMG-IV): sequencing the most valuable type-strain genomes for metagenomic binning, comparative biology and taxonomic classification.</title>
        <authorList>
            <person name="Goeker M."/>
        </authorList>
    </citation>
    <scope>NUCLEOTIDE SEQUENCE [LARGE SCALE GENOMIC DNA]</scope>
    <source>
        <strain evidence="13 14">DSM 25287</strain>
    </source>
</reference>
<gene>
    <name evidence="13" type="ORF">EV699_112137</name>
</gene>
<keyword evidence="5" id="KW-1003">Cell membrane</keyword>
<keyword evidence="7 12" id="KW-0812">Transmembrane</keyword>
<dbReference type="GO" id="GO:0022857">
    <property type="term" value="F:transmembrane transporter activity"/>
    <property type="evidence" value="ECO:0007669"/>
    <property type="project" value="InterPro"/>
</dbReference>
<comment type="function">
    <text evidence="10">Part of the ABC transporter complex LsrABCD involved in autoinducer 2 (AI-2) import. Probably responsible for the translocation of the substrate across the membrane.</text>
</comment>
<dbReference type="PANTHER" id="PTHR32196:SF71">
    <property type="entry name" value="AUTOINDUCER 2 IMPORT SYSTEM PERMEASE PROTEIN LSRD"/>
    <property type="match status" value="1"/>
</dbReference>
<dbReference type="OrthoDB" id="8843934at2"/>
<comment type="subunit">
    <text evidence="3">The complex is composed of two ATP-binding proteins (LsrA), two transmembrane proteins (LsrC and LsrD) and a solute-binding protein (LsrB).</text>
</comment>
<evidence type="ECO:0000256" key="12">
    <source>
        <dbReference type="SAM" id="Phobius"/>
    </source>
</evidence>
<feature type="transmembrane region" description="Helical" evidence="12">
    <location>
        <begin position="227"/>
        <end position="246"/>
    </location>
</feature>
<evidence type="ECO:0000313" key="14">
    <source>
        <dbReference type="Proteomes" id="UP000295765"/>
    </source>
</evidence>
<keyword evidence="6" id="KW-0997">Cell inner membrane</keyword>
<organism evidence="13 14">
    <name type="scientific">Plasticicumulans lactativorans</name>
    <dbReference type="NCBI Taxonomy" id="1133106"/>
    <lineage>
        <taxon>Bacteria</taxon>
        <taxon>Pseudomonadati</taxon>
        <taxon>Pseudomonadota</taxon>
        <taxon>Gammaproteobacteria</taxon>
        <taxon>Candidatus Competibacteraceae</taxon>
        <taxon>Plasticicumulans</taxon>
    </lineage>
</organism>